<dbReference type="Pfam" id="PF08852">
    <property type="entry name" value="DUF1822"/>
    <property type="match status" value="2"/>
</dbReference>
<reference evidence="1 2" key="1">
    <citation type="journal article" date="2018" name="Sci. Rep.">
        <title>A novel species of the marine cyanobacterium Acaryochloris with a unique pigment content and lifestyle.</title>
        <authorList>
            <person name="Partensky F."/>
            <person name="Six C."/>
            <person name="Ratin M."/>
            <person name="Garczarek L."/>
            <person name="Vaulot D."/>
            <person name="Probert I."/>
            <person name="Calteau A."/>
            <person name="Gourvil P."/>
            <person name="Marie D."/>
            <person name="Grebert T."/>
            <person name="Bouchier C."/>
            <person name="Le Panse S."/>
            <person name="Gachenot M."/>
            <person name="Rodriguez F."/>
            <person name="Garrido J.L."/>
        </authorList>
    </citation>
    <scope>NUCLEOTIDE SEQUENCE [LARGE SCALE GENOMIC DNA]</scope>
    <source>
        <strain evidence="1 2">RCC1774</strain>
    </source>
</reference>
<gene>
    <name evidence="1" type="ORF">C1752_06371</name>
</gene>
<proteinExistence type="predicted"/>
<dbReference type="RefSeq" id="WP_110988061.1">
    <property type="nucleotide sequence ID" value="NZ_CAWNWM010000017.1"/>
</dbReference>
<evidence type="ECO:0000313" key="1">
    <source>
        <dbReference type="EMBL" id="PZD71432.1"/>
    </source>
</evidence>
<name>A0A2W1JKD9_9CYAN</name>
<protein>
    <recommendedName>
        <fullName evidence="3">DUF1822 family protein</fullName>
    </recommendedName>
</protein>
<accession>A0A2W1JKD9</accession>
<dbReference type="AlphaFoldDB" id="A0A2W1JKD9"/>
<dbReference type="Proteomes" id="UP000248857">
    <property type="component" value="Unassembled WGS sequence"/>
</dbReference>
<comment type="caution">
    <text evidence="1">The sequence shown here is derived from an EMBL/GenBank/DDBJ whole genome shotgun (WGS) entry which is preliminary data.</text>
</comment>
<dbReference type="EMBL" id="PQWO01000017">
    <property type="protein sequence ID" value="PZD71432.1"/>
    <property type="molecule type" value="Genomic_DNA"/>
</dbReference>
<evidence type="ECO:0008006" key="3">
    <source>
        <dbReference type="Google" id="ProtNLM"/>
    </source>
</evidence>
<keyword evidence="2" id="KW-1185">Reference proteome</keyword>
<sequence>MTSSTSISGFPVPLTSKAWNIAQKQVQPQFDADHNQQQFRNGLAVYAVDFYLKCMAFEVEPRHSSILSQLLEGADLVVKDMGRLECCPIQAGETTFQVPVDAWCDRIAYVMVQIEDHLEQAQILGFNPQPIPPSGKIFLSQLQPIEALPQYLHESQTTVLSQVWAWAREQGNILVESAVGAFHGWQLSQDFTLAEMSLATRSVEAEKLQLSASDLRDQALVSKTIQLHDLNVEVIMALSPKAEGSFKIELVIEAEQPLPSNLQLAVVDAAGQTFQQLSPTSSGDLIPRPFSAALDERFYLQLSYGEAQHVENFVI</sequence>
<dbReference type="OrthoDB" id="512705at2"/>
<evidence type="ECO:0000313" key="2">
    <source>
        <dbReference type="Proteomes" id="UP000248857"/>
    </source>
</evidence>
<organism evidence="1 2">
    <name type="scientific">Acaryochloris thomasi RCC1774</name>
    <dbReference type="NCBI Taxonomy" id="1764569"/>
    <lineage>
        <taxon>Bacteria</taxon>
        <taxon>Bacillati</taxon>
        <taxon>Cyanobacteriota</taxon>
        <taxon>Cyanophyceae</taxon>
        <taxon>Acaryochloridales</taxon>
        <taxon>Acaryochloridaceae</taxon>
        <taxon>Acaryochloris</taxon>
        <taxon>Acaryochloris thomasi</taxon>
    </lineage>
</organism>
<dbReference type="InterPro" id="IPR014951">
    <property type="entry name" value="DUF1822"/>
</dbReference>